<dbReference type="AlphaFoldDB" id="Q0V4E2"/>
<dbReference type="Proteomes" id="UP000001055">
    <property type="component" value="Unassembled WGS sequence"/>
</dbReference>
<name>Q0V4E2_PHANO</name>
<organism evidence="2 3">
    <name type="scientific">Phaeosphaeria nodorum (strain SN15 / ATCC MYA-4574 / FGSC 10173)</name>
    <name type="common">Glume blotch fungus</name>
    <name type="synonym">Parastagonospora nodorum</name>
    <dbReference type="NCBI Taxonomy" id="321614"/>
    <lineage>
        <taxon>Eukaryota</taxon>
        <taxon>Fungi</taxon>
        <taxon>Dikarya</taxon>
        <taxon>Ascomycota</taxon>
        <taxon>Pezizomycotina</taxon>
        <taxon>Dothideomycetes</taxon>
        <taxon>Pleosporomycetidae</taxon>
        <taxon>Pleosporales</taxon>
        <taxon>Pleosporineae</taxon>
        <taxon>Phaeosphaeriaceae</taxon>
        <taxon>Parastagonospora</taxon>
    </lineage>
</organism>
<proteinExistence type="predicted"/>
<protein>
    <submittedName>
        <fullName evidence="2">Uncharacterized protein</fullName>
    </submittedName>
</protein>
<sequence>MAPKQQPTQSYCTKRSYSEDKPHRSNEKLQGEEFGEKSFFSHGLTTAPDRETACHDELDLLDSHQAS</sequence>
<dbReference type="HOGENOM" id="CLU_2813242_0_0_1"/>
<feature type="compositionally biased region" description="Basic and acidic residues" evidence="1">
    <location>
        <begin position="16"/>
        <end position="35"/>
    </location>
</feature>
<dbReference type="KEGG" id="pno:SNOG_01122"/>
<feature type="compositionally biased region" description="Polar residues" evidence="1">
    <location>
        <begin position="1"/>
        <end position="15"/>
    </location>
</feature>
<reference evidence="3" key="1">
    <citation type="journal article" date="2007" name="Plant Cell">
        <title>Dothideomycete-plant interactions illuminated by genome sequencing and EST analysis of the wheat pathogen Stagonospora nodorum.</title>
        <authorList>
            <person name="Hane J.K."/>
            <person name="Lowe R.G."/>
            <person name="Solomon P.S."/>
            <person name="Tan K.C."/>
            <person name="Schoch C.L."/>
            <person name="Spatafora J.W."/>
            <person name="Crous P.W."/>
            <person name="Kodira C."/>
            <person name="Birren B.W."/>
            <person name="Galagan J.E."/>
            <person name="Torriani S.F."/>
            <person name="McDonald B.A."/>
            <person name="Oliver R.P."/>
        </authorList>
    </citation>
    <scope>NUCLEOTIDE SEQUENCE [LARGE SCALE GENOMIC DNA]</scope>
    <source>
        <strain evidence="3">SN15 / ATCC MYA-4574 / FGSC 10173</strain>
    </source>
</reference>
<feature type="region of interest" description="Disordered" evidence="1">
    <location>
        <begin position="1"/>
        <end position="35"/>
    </location>
</feature>
<evidence type="ECO:0000313" key="2">
    <source>
        <dbReference type="EMBL" id="EAT92617.1"/>
    </source>
</evidence>
<accession>Q0V4E2</accession>
<dbReference type="InParanoid" id="Q0V4E2"/>
<evidence type="ECO:0000256" key="1">
    <source>
        <dbReference type="SAM" id="MobiDB-lite"/>
    </source>
</evidence>
<dbReference type="RefSeq" id="XP_001791778.1">
    <property type="nucleotide sequence ID" value="XM_001791726.1"/>
</dbReference>
<gene>
    <name evidence="2" type="ORF">SNOG_01122</name>
</gene>
<dbReference type="GeneID" id="5967977"/>
<dbReference type="EMBL" id="CH445325">
    <property type="protein sequence ID" value="EAT92617.1"/>
    <property type="molecule type" value="Genomic_DNA"/>
</dbReference>
<evidence type="ECO:0000313" key="3">
    <source>
        <dbReference type="Proteomes" id="UP000001055"/>
    </source>
</evidence>